<sequence>MDYDVEKAKRLIEEREEIDRQLVAIFSGGASKARAAQKCSKCGKEGHTARTCTDAEGGGVSA</sequence>
<evidence type="ECO:0000313" key="5">
    <source>
        <dbReference type="Proteomes" id="UP000625079"/>
    </source>
</evidence>
<reference evidence="3 4" key="2">
    <citation type="submission" date="2018-06" db="EMBL/GenBank/DDBJ databases">
        <title>Comparative genomics of rhizobia nodulating Arachis hypogaea in China.</title>
        <authorList>
            <person name="Li Y."/>
        </authorList>
    </citation>
    <scope>NUCLEOTIDE SEQUENCE [LARGE SCALE GENOMIC DNA]</scope>
    <source>
        <strain evidence="3 4">CCBAU 51658</strain>
    </source>
</reference>
<feature type="domain" description="CCHC-type" evidence="1">
    <location>
        <begin position="38"/>
        <end position="54"/>
    </location>
</feature>
<protein>
    <recommendedName>
        <fullName evidence="1">CCHC-type domain-containing protein</fullName>
    </recommendedName>
</protein>
<dbReference type="Pfam" id="PF00098">
    <property type="entry name" value="zf-CCHC"/>
    <property type="match status" value="1"/>
</dbReference>
<dbReference type="AlphaFoldDB" id="A0A410VEW7"/>
<dbReference type="GO" id="GO:0003676">
    <property type="term" value="F:nucleic acid binding"/>
    <property type="evidence" value="ECO:0007669"/>
    <property type="project" value="InterPro"/>
</dbReference>
<dbReference type="RefSeq" id="WP_128968841.1">
    <property type="nucleotide sequence ID" value="NZ_BMHC01000016.1"/>
</dbReference>
<accession>A0A410VEW7</accession>
<dbReference type="OrthoDB" id="8251019at2"/>
<dbReference type="EMBL" id="CP030057">
    <property type="protein sequence ID" value="QOZ63262.1"/>
    <property type="molecule type" value="Genomic_DNA"/>
</dbReference>
<dbReference type="InterPro" id="IPR036875">
    <property type="entry name" value="Znf_CCHC_sf"/>
</dbReference>
<dbReference type="PROSITE" id="PS50158">
    <property type="entry name" value="ZF_CCHC"/>
    <property type="match status" value="1"/>
</dbReference>
<dbReference type="Proteomes" id="UP000625079">
    <property type="component" value="Unassembled WGS sequence"/>
</dbReference>
<proteinExistence type="predicted"/>
<organism evidence="2 5">
    <name type="scientific">Bradyrhizobium guangdongense</name>
    <dbReference type="NCBI Taxonomy" id="1325090"/>
    <lineage>
        <taxon>Bacteria</taxon>
        <taxon>Pseudomonadati</taxon>
        <taxon>Pseudomonadota</taxon>
        <taxon>Alphaproteobacteria</taxon>
        <taxon>Hyphomicrobiales</taxon>
        <taxon>Nitrobacteraceae</taxon>
        <taxon>Bradyrhizobium</taxon>
    </lineage>
</organism>
<dbReference type="EMBL" id="BMHC01000016">
    <property type="protein sequence ID" value="GGI29842.1"/>
    <property type="molecule type" value="Genomic_DNA"/>
</dbReference>
<dbReference type="InterPro" id="IPR001878">
    <property type="entry name" value="Znf_CCHC"/>
</dbReference>
<dbReference type="Proteomes" id="UP000593880">
    <property type="component" value="Chromosome"/>
</dbReference>
<name>A0A410VEW7_9BRAD</name>
<dbReference type="Gene3D" id="4.10.60.10">
    <property type="entry name" value="Zinc finger, CCHC-type"/>
    <property type="match status" value="1"/>
</dbReference>
<evidence type="ECO:0000313" key="3">
    <source>
        <dbReference type="EMBL" id="QOZ63262.1"/>
    </source>
</evidence>
<evidence type="ECO:0000259" key="1">
    <source>
        <dbReference type="PROSITE" id="PS50158"/>
    </source>
</evidence>
<evidence type="ECO:0000313" key="2">
    <source>
        <dbReference type="EMBL" id="GGI29842.1"/>
    </source>
</evidence>
<reference evidence="2" key="3">
    <citation type="submission" date="2022-12" db="EMBL/GenBank/DDBJ databases">
        <authorList>
            <person name="Sun Q."/>
            <person name="Zhou Y."/>
        </authorList>
    </citation>
    <scope>NUCLEOTIDE SEQUENCE</scope>
    <source>
        <strain evidence="2">CGMCC 1.15034</strain>
    </source>
</reference>
<gene>
    <name evidence="2" type="ORF">GCM10010987_56480</name>
    <name evidence="3" type="ORF">XH86_34425</name>
</gene>
<evidence type="ECO:0000313" key="4">
    <source>
        <dbReference type="Proteomes" id="UP000593880"/>
    </source>
</evidence>
<dbReference type="GO" id="GO:0008270">
    <property type="term" value="F:zinc ion binding"/>
    <property type="evidence" value="ECO:0007669"/>
    <property type="project" value="InterPro"/>
</dbReference>
<dbReference type="SUPFAM" id="SSF57756">
    <property type="entry name" value="Retrovirus zinc finger-like domains"/>
    <property type="match status" value="1"/>
</dbReference>
<reference evidence="2" key="1">
    <citation type="journal article" date="2014" name="Int. J. Syst. Evol. Microbiol.">
        <title>Complete genome sequence of Corynebacterium casei LMG S-19264T (=DSM 44701T), isolated from a smear-ripened cheese.</title>
        <authorList>
            <consortium name="US DOE Joint Genome Institute (JGI-PGF)"/>
            <person name="Walter F."/>
            <person name="Albersmeier A."/>
            <person name="Kalinowski J."/>
            <person name="Ruckert C."/>
        </authorList>
    </citation>
    <scope>NUCLEOTIDE SEQUENCE</scope>
    <source>
        <strain evidence="2">CGMCC 1.15034</strain>
    </source>
</reference>
<keyword evidence="4" id="KW-1185">Reference proteome</keyword>
<dbReference type="SMART" id="SM00343">
    <property type="entry name" value="ZnF_C2HC"/>
    <property type="match status" value="1"/>
</dbReference>